<name>F2KRB9_ARCVS</name>
<protein>
    <submittedName>
        <fullName evidence="3">Transcriptional regulator, XRE family</fullName>
    </submittedName>
</protein>
<dbReference type="CDD" id="cd00093">
    <property type="entry name" value="HTH_XRE"/>
    <property type="match status" value="1"/>
</dbReference>
<keyword evidence="1" id="KW-0238">DNA-binding</keyword>
<dbReference type="SMART" id="SM00530">
    <property type="entry name" value="HTH_XRE"/>
    <property type="match status" value="1"/>
</dbReference>
<dbReference type="KEGG" id="ave:Arcve_1858"/>
<gene>
    <name evidence="3" type="ordered locus">Arcve_1858</name>
</gene>
<dbReference type="SUPFAM" id="SSF47413">
    <property type="entry name" value="lambda repressor-like DNA-binding domains"/>
    <property type="match status" value="1"/>
</dbReference>
<dbReference type="OrthoDB" id="67699at2157"/>
<dbReference type="RefSeq" id="WP_013684509.1">
    <property type="nucleotide sequence ID" value="NC_015320.1"/>
</dbReference>
<dbReference type="PANTHER" id="PTHR46558:SF4">
    <property type="entry name" value="DNA-BIDING PHAGE PROTEIN"/>
    <property type="match status" value="1"/>
</dbReference>
<dbReference type="HOGENOM" id="CLU_066192_44_1_2"/>
<dbReference type="AlphaFoldDB" id="F2KRB9"/>
<feature type="domain" description="HTH cro/C1-type" evidence="2">
    <location>
        <begin position="5"/>
        <end position="59"/>
    </location>
</feature>
<dbReference type="Pfam" id="PF01381">
    <property type="entry name" value="HTH_3"/>
    <property type="match status" value="1"/>
</dbReference>
<dbReference type="Proteomes" id="UP000008136">
    <property type="component" value="Chromosome"/>
</dbReference>
<organism evidence="3 4">
    <name type="scientific">Archaeoglobus veneficus (strain DSM 11195 / SNP6)</name>
    <dbReference type="NCBI Taxonomy" id="693661"/>
    <lineage>
        <taxon>Archaea</taxon>
        <taxon>Methanobacteriati</taxon>
        <taxon>Methanobacteriota</taxon>
        <taxon>Archaeoglobi</taxon>
        <taxon>Archaeoglobales</taxon>
        <taxon>Archaeoglobaceae</taxon>
        <taxon>Archaeoglobus</taxon>
    </lineage>
</organism>
<dbReference type="InterPro" id="IPR001387">
    <property type="entry name" value="Cro/C1-type_HTH"/>
</dbReference>
<proteinExistence type="predicted"/>
<dbReference type="STRING" id="693661.Arcve_1858"/>
<dbReference type="PANTHER" id="PTHR46558">
    <property type="entry name" value="TRACRIPTIONAL REGULATORY PROTEIN-RELATED-RELATED"/>
    <property type="match status" value="1"/>
</dbReference>
<dbReference type="PROSITE" id="PS50943">
    <property type="entry name" value="HTH_CROC1"/>
    <property type="match status" value="1"/>
</dbReference>
<dbReference type="InterPro" id="IPR010982">
    <property type="entry name" value="Lambda_DNA-bd_dom_sf"/>
</dbReference>
<evidence type="ECO:0000313" key="3">
    <source>
        <dbReference type="EMBL" id="AEA47853.1"/>
    </source>
</evidence>
<evidence type="ECO:0000313" key="4">
    <source>
        <dbReference type="Proteomes" id="UP000008136"/>
    </source>
</evidence>
<evidence type="ECO:0000259" key="2">
    <source>
        <dbReference type="PROSITE" id="PS50943"/>
    </source>
</evidence>
<keyword evidence="4" id="KW-1185">Reference proteome</keyword>
<evidence type="ECO:0000256" key="1">
    <source>
        <dbReference type="ARBA" id="ARBA00023125"/>
    </source>
</evidence>
<sequence>MKNKLKVYRAIHDLTQEELAKKLGVTRQTIIAIEKGKYDPSLELAFKIARFFKVKIEDIFIYEEDEQD</sequence>
<dbReference type="GeneID" id="10394988"/>
<dbReference type="GO" id="GO:0003677">
    <property type="term" value="F:DNA binding"/>
    <property type="evidence" value="ECO:0007669"/>
    <property type="project" value="UniProtKB-KW"/>
</dbReference>
<dbReference type="EMBL" id="CP002588">
    <property type="protein sequence ID" value="AEA47853.1"/>
    <property type="molecule type" value="Genomic_DNA"/>
</dbReference>
<dbReference type="Gene3D" id="1.10.260.40">
    <property type="entry name" value="lambda repressor-like DNA-binding domains"/>
    <property type="match status" value="1"/>
</dbReference>
<reference evidence="3 4" key="1">
    <citation type="submission" date="2011-03" db="EMBL/GenBank/DDBJ databases">
        <title>The complete genome of Archaeoglobus veneficus SNP6.</title>
        <authorList>
            <consortium name="US DOE Joint Genome Institute (JGI-PGF)"/>
            <person name="Lucas S."/>
            <person name="Copeland A."/>
            <person name="Lapidus A."/>
            <person name="Bruce D."/>
            <person name="Goodwin L."/>
            <person name="Pitluck S."/>
            <person name="Kyrpides N."/>
            <person name="Mavromatis K."/>
            <person name="Pagani I."/>
            <person name="Ivanova N."/>
            <person name="Mikhailova N."/>
            <person name="Lu M."/>
            <person name="Detter J.C."/>
            <person name="Tapia R."/>
            <person name="Han C."/>
            <person name="Land M."/>
            <person name="Hauser L."/>
            <person name="Markowitz V."/>
            <person name="Cheng J.-F."/>
            <person name="Hugenholtz P."/>
            <person name="Woyke T."/>
            <person name="Wu D."/>
            <person name="Spring S."/>
            <person name="Brambilla E."/>
            <person name="Klenk H.-P."/>
            <person name="Eisen J.A."/>
        </authorList>
    </citation>
    <scope>NUCLEOTIDE SEQUENCE [LARGE SCALE GENOMIC DNA]</scope>
    <source>
        <strain>SNP6</strain>
    </source>
</reference>
<accession>F2KRB9</accession>
<dbReference type="eggNOG" id="arCOG01864">
    <property type="taxonomic scope" value="Archaea"/>
</dbReference>